<dbReference type="OMA" id="CHGFPGL"/>
<accession>A0A8T2TPH2</accession>
<dbReference type="Gene3D" id="3.40.50.1820">
    <property type="entry name" value="alpha/beta hydrolase"/>
    <property type="match status" value="1"/>
</dbReference>
<protein>
    <recommendedName>
        <fullName evidence="3">AB hydrolase-1 domain-containing protein</fullName>
    </recommendedName>
</protein>
<gene>
    <name evidence="4" type="ORF">KP509_11G052700</name>
</gene>
<dbReference type="AlphaFoldDB" id="A0A8T2TPH2"/>
<evidence type="ECO:0000256" key="1">
    <source>
        <dbReference type="ARBA" id="ARBA00022801"/>
    </source>
</evidence>
<dbReference type="GO" id="GO:0016787">
    <property type="term" value="F:hydrolase activity"/>
    <property type="evidence" value="ECO:0007669"/>
    <property type="project" value="UniProtKB-KW"/>
</dbReference>
<dbReference type="InterPro" id="IPR000073">
    <property type="entry name" value="AB_hydrolase_1"/>
</dbReference>
<evidence type="ECO:0000313" key="5">
    <source>
        <dbReference type="Proteomes" id="UP000825935"/>
    </source>
</evidence>
<reference evidence="4" key="1">
    <citation type="submission" date="2021-08" db="EMBL/GenBank/DDBJ databases">
        <title>WGS assembly of Ceratopteris richardii.</title>
        <authorList>
            <person name="Marchant D.B."/>
            <person name="Chen G."/>
            <person name="Jenkins J."/>
            <person name="Shu S."/>
            <person name="Leebens-Mack J."/>
            <person name="Grimwood J."/>
            <person name="Schmutz J."/>
            <person name="Soltis P."/>
            <person name="Soltis D."/>
            <person name="Chen Z.-H."/>
        </authorList>
    </citation>
    <scope>NUCLEOTIDE SEQUENCE</scope>
    <source>
        <strain evidence="4">Whitten #5841</strain>
        <tissue evidence="4">Leaf</tissue>
    </source>
</reference>
<name>A0A8T2TPH2_CERRI</name>
<dbReference type="InterPro" id="IPR000639">
    <property type="entry name" value="Epox_hydrolase-like"/>
</dbReference>
<evidence type="ECO:0000313" key="4">
    <source>
        <dbReference type="EMBL" id="KAH7425411.1"/>
    </source>
</evidence>
<dbReference type="InterPro" id="IPR029058">
    <property type="entry name" value="AB_hydrolase_fold"/>
</dbReference>
<keyword evidence="1" id="KW-0378">Hydrolase</keyword>
<dbReference type="OrthoDB" id="7130006at2759"/>
<evidence type="ECO:0000256" key="2">
    <source>
        <dbReference type="ARBA" id="ARBA00038334"/>
    </source>
</evidence>
<dbReference type="Proteomes" id="UP000825935">
    <property type="component" value="Chromosome 11"/>
</dbReference>
<comment type="similarity">
    <text evidence="2">Belongs to the AB hydrolase superfamily. Epoxide hydrolase family.</text>
</comment>
<proteinExistence type="inferred from homology"/>
<keyword evidence="5" id="KW-1185">Reference proteome</keyword>
<dbReference type="Pfam" id="PF00561">
    <property type="entry name" value="Abhydrolase_1"/>
    <property type="match status" value="1"/>
</dbReference>
<dbReference type="SUPFAM" id="SSF53474">
    <property type="entry name" value="alpha/beta-Hydrolases"/>
    <property type="match status" value="1"/>
</dbReference>
<comment type="caution">
    <text evidence="4">The sequence shown here is derived from an EMBL/GenBank/DDBJ whole genome shotgun (WGS) entry which is preliminary data.</text>
</comment>
<feature type="domain" description="AB hydrolase-1" evidence="3">
    <location>
        <begin position="25"/>
        <end position="295"/>
    </location>
</feature>
<dbReference type="EMBL" id="CM035416">
    <property type="protein sequence ID" value="KAH7425411.1"/>
    <property type="molecule type" value="Genomic_DNA"/>
</dbReference>
<dbReference type="PANTHER" id="PTHR43329">
    <property type="entry name" value="EPOXIDE HYDROLASE"/>
    <property type="match status" value="1"/>
</dbReference>
<organism evidence="4 5">
    <name type="scientific">Ceratopteris richardii</name>
    <name type="common">Triangle waterfern</name>
    <dbReference type="NCBI Taxonomy" id="49495"/>
    <lineage>
        <taxon>Eukaryota</taxon>
        <taxon>Viridiplantae</taxon>
        <taxon>Streptophyta</taxon>
        <taxon>Embryophyta</taxon>
        <taxon>Tracheophyta</taxon>
        <taxon>Polypodiopsida</taxon>
        <taxon>Polypodiidae</taxon>
        <taxon>Polypodiales</taxon>
        <taxon>Pteridineae</taxon>
        <taxon>Pteridaceae</taxon>
        <taxon>Parkerioideae</taxon>
        <taxon>Ceratopteris</taxon>
    </lineage>
</organism>
<dbReference type="PRINTS" id="PR00412">
    <property type="entry name" value="EPOXHYDRLASE"/>
</dbReference>
<sequence length="312" mass="35314">MGKVSHRYVPTNGIQMHIAELGSGPIVLLLHGFPEIWYSWRHQMVGLAEAGFHAIAPDFRGYGLTRNTDPSKDDWLHCAEDVLGLLDALHLDKVFIIAKDWGAFIAYFLGYAHPERVRGLAVLGIPFFKPTSLGSIFKDIPAGHYLMRFGVPGVPEVDFARFDATTVVKKIYTLFCNKEMVIAAENEQILDLVKDSDPLPKWMTEEDFKVYGKLYDNSGFGYPIEVPYRCFGRVNMKLMDRMDYTIPVPVLLVMGDCDYSCNMEAVLQSFESTKELLPKLKLEVIKGGSHFVQEQFPEQVNNLIINYFSSSI</sequence>
<evidence type="ECO:0000259" key="3">
    <source>
        <dbReference type="Pfam" id="PF00561"/>
    </source>
</evidence>